<proteinExistence type="predicted"/>
<reference evidence="6 7" key="1">
    <citation type="submission" date="2020-08" db="EMBL/GenBank/DDBJ databases">
        <authorList>
            <person name="Koutsovoulos G."/>
            <person name="Danchin GJ E."/>
        </authorList>
    </citation>
    <scope>NUCLEOTIDE SEQUENCE [LARGE SCALE GENOMIC DNA]</scope>
</reference>
<dbReference type="EMBL" id="CAJEWN010002488">
    <property type="protein sequence ID" value="CAD2203939.1"/>
    <property type="molecule type" value="Genomic_DNA"/>
</dbReference>
<feature type="transmembrane region" description="Helical" evidence="5">
    <location>
        <begin position="83"/>
        <end position="103"/>
    </location>
</feature>
<accession>A0A6V7XX50</accession>
<evidence type="ECO:0000256" key="3">
    <source>
        <dbReference type="ARBA" id="ARBA00022989"/>
    </source>
</evidence>
<evidence type="ECO:0000256" key="4">
    <source>
        <dbReference type="ARBA" id="ARBA00023136"/>
    </source>
</evidence>
<protein>
    <submittedName>
        <fullName evidence="6">Uncharacterized protein</fullName>
    </submittedName>
</protein>
<dbReference type="Proteomes" id="UP000580250">
    <property type="component" value="Unassembled WGS sequence"/>
</dbReference>
<sequence>MVFFLILICYFSKSKFSLIGRIRSSSVIVSDLNRGPMDFLERESELVRGFNLELRSFIFVYIFLSEYGLIFFFSYFFSICFGLIFLIIFILFFFLLIYLRIVYPRFRYDIFIFIC</sequence>
<keyword evidence="4 5" id="KW-0472">Membrane</keyword>
<feature type="transmembrane region" description="Helical" evidence="5">
    <location>
        <begin position="58"/>
        <end position="77"/>
    </location>
</feature>
<dbReference type="AlphaFoldDB" id="A0A6V7XX50"/>
<evidence type="ECO:0000256" key="2">
    <source>
        <dbReference type="ARBA" id="ARBA00022692"/>
    </source>
</evidence>
<evidence type="ECO:0000313" key="7">
    <source>
        <dbReference type="Proteomes" id="UP000580250"/>
    </source>
</evidence>
<dbReference type="InterPro" id="IPR001694">
    <property type="entry name" value="NADH_UbQ_OxRdtase_su1/FPO"/>
</dbReference>
<keyword evidence="2 5" id="KW-0812">Transmembrane</keyword>
<comment type="caution">
    <text evidence="6">The sequence shown here is derived from an EMBL/GenBank/DDBJ whole genome shotgun (WGS) entry which is preliminary data.</text>
</comment>
<organism evidence="6 7">
    <name type="scientific">Meloidogyne enterolobii</name>
    <name type="common">Root-knot nematode worm</name>
    <name type="synonym">Meloidogyne mayaguensis</name>
    <dbReference type="NCBI Taxonomy" id="390850"/>
    <lineage>
        <taxon>Eukaryota</taxon>
        <taxon>Metazoa</taxon>
        <taxon>Ecdysozoa</taxon>
        <taxon>Nematoda</taxon>
        <taxon>Chromadorea</taxon>
        <taxon>Rhabditida</taxon>
        <taxon>Tylenchina</taxon>
        <taxon>Tylenchomorpha</taxon>
        <taxon>Tylenchoidea</taxon>
        <taxon>Meloidogynidae</taxon>
        <taxon>Meloidogyninae</taxon>
        <taxon>Meloidogyne</taxon>
    </lineage>
</organism>
<gene>
    <name evidence="6" type="ORF">MENT_LOCUS57649</name>
</gene>
<evidence type="ECO:0000256" key="1">
    <source>
        <dbReference type="ARBA" id="ARBA00004141"/>
    </source>
</evidence>
<keyword evidence="3 5" id="KW-1133">Transmembrane helix</keyword>
<dbReference type="Pfam" id="PF00146">
    <property type="entry name" value="NADHdh"/>
    <property type="match status" value="1"/>
</dbReference>
<dbReference type="GO" id="GO:0016020">
    <property type="term" value="C:membrane"/>
    <property type="evidence" value="ECO:0007669"/>
    <property type="project" value="UniProtKB-SubCell"/>
</dbReference>
<evidence type="ECO:0000256" key="5">
    <source>
        <dbReference type="SAM" id="Phobius"/>
    </source>
</evidence>
<name>A0A6V7XX50_MELEN</name>
<evidence type="ECO:0000313" key="6">
    <source>
        <dbReference type="EMBL" id="CAD2203939.1"/>
    </source>
</evidence>
<comment type="subcellular location">
    <subcellularLocation>
        <location evidence="1">Membrane</location>
        <topology evidence="1">Multi-pass membrane protein</topology>
    </subcellularLocation>
</comment>